<dbReference type="EMBL" id="JBGBPQ010000004">
    <property type="protein sequence ID" value="KAL1525453.1"/>
    <property type="molecule type" value="Genomic_DNA"/>
</dbReference>
<keyword evidence="1" id="KW-0472">Membrane</keyword>
<feature type="transmembrane region" description="Helical" evidence="1">
    <location>
        <begin position="82"/>
        <end position="103"/>
    </location>
</feature>
<gene>
    <name evidence="2" type="ORF">AB1Y20_020310</name>
</gene>
<keyword evidence="3" id="KW-1185">Reference proteome</keyword>
<protein>
    <submittedName>
        <fullName evidence="2">Uncharacterized protein</fullName>
    </submittedName>
</protein>
<keyword evidence="1" id="KW-0812">Transmembrane</keyword>
<evidence type="ECO:0000313" key="3">
    <source>
        <dbReference type="Proteomes" id="UP001515480"/>
    </source>
</evidence>
<evidence type="ECO:0000313" key="2">
    <source>
        <dbReference type="EMBL" id="KAL1525453.1"/>
    </source>
</evidence>
<reference evidence="2 3" key="1">
    <citation type="journal article" date="2024" name="Science">
        <title>Giant polyketide synthase enzymes in the biosynthesis of giant marine polyether toxins.</title>
        <authorList>
            <person name="Fallon T.R."/>
            <person name="Shende V.V."/>
            <person name="Wierzbicki I.H."/>
            <person name="Pendleton A.L."/>
            <person name="Watervoot N.F."/>
            <person name="Auber R.P."/>
            <person name="Gonzalez D.J."/>
            <person name="Wisecaver J.H."/>
            <person name="Moore B.S."/>
        </authorList>
    </citation>
    <scope>NUCLEOTIDE SEQUENCE [LARGE SCALE GENOMIC DNA]</scope>
    <source>
        <strain evidence="2 3">12B1</strain>
    </source>
</reference>
<comment type="caution">
    <text evidence="2">The sequence shown here is derived from an EMBL/GenBank/DDBJ whole genome shotgun (WGS) entry which is preliminary data.</text>
</comment>
<name>A0AB34JT25_PRYPA</name>
<organism evidence="2 3">
    <name type="scientific">Prymnesium parvum</name>
    <name type="common">Toxic golden alga</name>
    <dbReference type="NCBI Taxonomy" id="97485"/>
    <lineage>
        <taxon>Eukaryota</taxon>
        <taxon>Haptista</taxon>
        <taxon>Haptophyta</taxon>
        <taxon>Prymnesiophyceae</taxon>
        <taxon>Prymnesiales</taxon>
        <taxon>Prymnesiaceae</taxon>
        <taxon>Prymnesium</taxon>
    </lineage>
</organism>
<evidence type="ECO:0000256" key="1">
    <source>
        <dbReference type="SAM" id="Phobius"/>
    </source>
</evidence>
<dbReference type="Proteomes" id="UP001515480">
    <property type="component" value="Unassembled WGS sequence"/>
</dbReference>
<accession>A0AB34JT25</accession>
<dbReference type="AlphaFoldDB" id="A0AB34JT25"/>
<proteinExistence type="predicted"/>
<sequence>MQQTSWLLRYKSRLPEQQAMNRTLFFFALAICVASALVQTAAPLRARSAVGMSRATAPNMVVEELTALAQITEQLATNAGDFGGYTIPIIGLGTLAAVIALLAGPVED</sequence>
<keyword evidence="1" id="KW-1133">Transmembrane helix</keyword>